<evidence type="ECO:0000313" key="2">
    <source>
        <dbReference type="EMBL" id="GAA1565193.1"/>
    </source>
</evidence>
<dbReference type="PANTHER" id="PTHR31299:SF0">
    <property type="entry name" value="ESTERASE, PUTATIVE (AFU_ORTHOLOGUE AFUA_1G05850)-RELATED"/>
    <property type="match status" value="1"/>
</dbReference>
<comment type="caution">
    <text evidence="2">The sequence shown here is derived from an EMBL/GenBank/DDBJ whole genome shotgun (WGS) entry which is preliminary data.</text>
</comment>
<proteinExistence type="predicted"/>
<sequence length="461" mass="50706">MKRNSLLLAAAALSTSAALATAAVLPLANATAAPAPTSAPSAAVSSQATVSTQDPVPALTRAAHPLLSTKPAGQLRDLRPLVRMVGDARVVGIGEATHNSSEFFSVKHRIFQALVEQKGFTAFALEGAWSTGLSLDRYVVDGIGDPRAIMSREFQGSYEFWNVQEYLDLIEWMRSYNQTHTRKLRFVGDDLGYVGPETTNRVTSYVRATKPALLPEITRLYSGLPAQAEAAPWSEAYLSKPLAERQNLEAAARRAEVLVKGLPASSERTWAVQNARAVWQVAKFYSFDLQDPKVLPQAMRFRDEVMAANVAWWTKTTGDKVLLSAHNGHITYKSGMPSQYPKVQGEFLREQLGKRYLNVGLSFDHGSFNARNIEDPAGAMKAFTIGSAAPGNNEPTLDKVPYRDYFVDLRKLPRATKAWLEVERPTRHIGTAYPFPDSQIALAPSYDLLIHLNKVTAAHLR</sequence>
<dbReference type="CDD" id="cd14728">
    <property type="entry name" value="Ere-like"/>
    <property type="match status" value="1"/>
</dbReference>
<feature type="chain" id="PRO_5045160176" description="Erythromycin esterase" evidence="1">
    <location>
        <begin position="23"/>
        <end position="461"/>
    </location>
</feature>
<dbReference type="Gene3D" id="3.30.1870.10">
    <property type="entry name" value="EreA-like, domain 2"/>
    <property type="match status" value="1"/>
</dbReference>
<dbReference type="InterPro" id="IPR052036">
    <property type="entry name" value="Hydrolase/PRTase-associated"/>
</dbReference>
<dbReference type="Proteomes" id="UP001500393">
    <property type="component" value="Unassembled WGS sequence"/>
</dbReference>
<dbReference type="EMBL" id="BAAAOS010000017">
    <property type="protein sequence ID" value="GAA1565193.1"/>
    <property type="molecule type" value="Genomic_DNA"/>
</dbReference>
<keyword evidence="3" id="KW-1185">Reference proteome</keyword>
<organism evidence="2 3">
    <name type="scientific">Kribbella sancticallisti</name>
    <dbReference type="NCBI Taxonomy" id="460087"/>
    <lineage>
        <taxon>Bacteria</taxon>
        <taxon>Bacillati</taxon>
        <taxon>Actinomycetota</taxon>
        <taxon>Actinomycetes</taxon>
        <taxon>Propionibacteriales</taxon>
        <taxon>Kribbellaceae</taxon>
        <taxon>Kribbella</taxon>
    </lineage>
</organism>
<evidence type="ECO:0000313" key="3">
    <source>
        <dbReference type="Proteomes" id="UP001500393"/>
    </source>
</evidence>
<dbReference type="InterPro" id="IPR007815">
    <property type="entry name" value="Emycin_Estase"/>
</dbReference>
<dbReference type="InterPro" id="IPR014622">
    <property type="entry name" value="UCP036794_erythomycin"/>
</dbReference>
<dbReference type="Gene3D" id="1.20.1440.30">
    <property type="entry name" value="Biosynthetic Protein domain"/>
    <property type="match status" value="1"/>
</dbReference>
<dbReference type="PIRSF" id="PIRSF036794">
    <property type="entry name" value="UCP_erythr_ester"/>
    <property type="match status" value="1"/>
</dbReference>
<dbReference type="Gene3D" id="3.40.1660.10">
    <property type="entry name" value="EreA-like (biosynthetic domain)"/>
    <property type="match status" value="1"/>
</dbReference>
<protein>
    <recommendedName>
        <fullName evidence="4">Erythromycin esterase</fullName>
    </recommendedName>
</protein>
<keyword evidence="1" id="KW-0732">Signal</keyword>
<dbReference type="SUPFAM" id="SSF159501">
    <property type="entry name" value="EreA/ChaN-like"/>
    <property type="match status" value="1"/>
</dbReference>
<name>A0ABP4NQY6_9ACTN</name>
<accession>A0ABP4NQY6</accession>
<reference evidence="3" key="1">
    <citation type="journal article" date="2019" name="Int. J. Syst. Evol. Microbiol.">
        <title>The Global Catalogue of Microorganisms (GCM) 10K type strain sequencing project: providing services to taxonomists for standard genome sequencing and annotation.</title>
        <authorList>
            <consortium name="The Broad Institute Genomics Platform"/>
            <consortium name="The Broad Institute Genome Sequencing Center for Infectious Disease"/>
            <person name="Wu L."/>
            <person name="Ma J."/>
        </authorList>
    </citation>
    <scope>NUCLEOTIDE SEQUENCE [LARGE SCALE GENOMIC DNA]</scope>
    <source>
        <strain evidence="3">JCM 14969</strain>
    </source>
</reference>
<gene>
    <name evidence="2" type="ORF">GCM10009789_18430</name>
</gene>
<dbReference type="Pfam" id="PF05139">
    <property type="entry name" value="Erythro_esteras"/>
    <property type="match status" value="1"/>
</dbReference>
<dbReference type="RefSeq" id="WP_344211864.1">
    <property type="nucleotide sequence ID" value="NZ_BAAAOS010000017.1"/>
</dbReference>
<evidence type="ECO:0000256" key="1">
    <source>
        <dbReference type="SAM" id="SignalP"/>
    </source>
</evidence>
<evidence type="ECO:0008006" key="4">
    <source>
        <dbReference type="Google" id="ProtNLM"/>
    </source>
</evidence>
<feature type="signal peptide" evidence="1">
    <location>
        <begin position="1"/>
        <end position="22"/>
    </location>
</feature>
<dbReference type="PANTHER" id="PTHR31299">
    <property type="entry name" value="ESTERASE, PUTATIVE (AFU_ORTHOLOGUE AFUA_1G05850)-RELATED"/>
    <property type="match status" value="1"/>
</dbReference>